<dbReference type="InterPro" id="IPR001296">
    <property type="entry name" value="Glyco_trans_1"/>
</dbReference>
<protein>
    <recommendedName>
        <fullName evidence="5">Glycosyl transferase family 1 domain-containing protein</fullName>
    </recommendedName>
</protein>
<evidence type="ECO:0000259" key="1">
    <source>
        <dbReference type="Pfam" id="PF00534"/>
    </source>
</evidence>
<dbReference type="Gene3D" id="3.40.50.2000">
    <property type="entry name" value="Glycogen Phosphorylase B"/>
    <property type="match status" value="2"/>
</dbReference>
<dbReference type="EMBL" id="MGAF01000004">
    <property type="protein sequence ID" value="OGK42812.1"/>
    <property type="molecule type" value="Genomic_DNA"/>
</dbReference>
<dbReference type="PANTHER" id="PTHR45947">
    <property type="entry name" value="SULFOQUINOVOSYL TRANSFERASE SQD2"/>
    <property type="match status" value="1"/>
</dbReference>
<dbReference type="PANTHER" id="PTHR45947:SF3">
    <property type="entry name" value="SULFOQUINOVOSYL TRANSFERASE SQD2"/>
    <property type="match status" value="1"/>
</dbReference>
<evidence type="ECO:0000313" key="4">
    <source>
        <dbReference type="Proteomes" id="UP000179270"/>
    </source>
</evidence>
<feature type="domain" description="Glycosyl transferase family 1" evidence="1">
    <location>
        <begin position="190"/>
        <end position="353"/>
    </location>
</feature>
<evidence type="ECO:0000313" key="3">
    <source>
        <dbReference type="EMBL" id="OGK42812.1"/>
    </source>
</evidence>
<evidence type="ECO:0008006" key="5">
    <source>
        <dbReference type="Google" id="ProtNLM"/>
    </source>
</evidence>
<dbReference type="Pfam" id="PF13439">
    <property type="entry name" value="Glyco_transf_4"/>
    <property type="match status" value="1"/>
</dbReference>
<evidence type="ECO:0000259" key="2">
    <source>
        <dbReference type="Pfam" id="PF13439"/>
    </source>
</evidence>
<dbReference type="AlphaFoldDB" id="A0A1F7IHG9"/>
<dbReference type="Pfam" id="PF00534">
    <property type="entry name" value="Glycos_transf_1"/>
    <property type="match status" value="1"/>
</dbReference>
<comment type="caution">
    <text evidence="3">The sequence shown here is derived from an EMBL/GenBank/DDBJ whole genome shotgun (WGS) entry which is preliminary data.</text>
</comment>
<dbReference type="Proteomes" id="UP000179270">
    <property type="component" value="Unassembled WGS sequence"/>
</dbReference>
<reference evidence="3 4" key="1">
    <citation type="journal article" date="2016" name="Nat. Commun.">
        <title>Thousands of microbial genomes shed light on interconnected biogeochemical processes in an aquifer system.</title>
        <authorList>
            <person name="Anantharaman K."/>
            <person name="Brown C.T."/>
            <person name="Hug L.A."/>
            <person name="Sharon I."/>
            <person name="Castelle C.J."/>
            <person name="Probst A.J."/>
            <person name="Thomas B.C."/>
            <person name="Singh A."/>
            <person name="Wilkins M.J."/>
            <person name="Karaoz U."/>
            <person name="Brodie E.L."/>
            <person name="Williams K.H."/>
            <person name="Hubbard S.S."/>
            <person name="Banfield J.F."/>
        </authorList>
    </citation>
    <scope>NUCLEOTIDE SEQUENCE [LARGE SCALE GENOMIC DNA]</scope>
</reference>
<accession>A0A1F7IHG9</accession>
<dbReference type="InterPro" id="IPR028098">
    <property type="entry name" value="Glyco_trans_4-like_N"/>
</dbReference>
<name>A0A1F7IHG9_9BACT</name>
<feature type="domain" description="Glycosyltransferase subfamily 4-like N-terminal" evidence="2">
    <location>
        <begin position="14"/>
        <end position="176"/>
    </location>
</feature>
<dbReference type="InterPro" id="IPR050194">
    <property type="entry name" value="Glycosyltransferase_grp1"/>
</dbReference>
<dbReference type="SUPFAM" id="SSF53756">
    <property type="entry name" value="UDP-Glycosyltransferase/glycogen phosphorylase"/>
    <property type="match status" value="1"/>
</dbReference>
<organism evidence="3 4">
    <name type="scientific">Candidatus Roizmanbacteria bacterium RIFCSPLOWO2_01_FULL_35_13</name>
    <dbReference type="NCBI Taxonomy" id="1802055"/>
    <lineage>
        <taxon>Bacteria</taxon>
        <taxon>Candidatus Roizmaniibacteriota</taxon>
    </lineage>
</organism>
<dbReference type="GO" id="GO:0016757">
    <property type="term" value="F:glycosyltransferase activity"/>
    <property type="evidence" value="ECO:0007669"/>
    <property type="project" value="InterPro"/>
</dbReference>
<dbReference type="STRING" id="1802055.A3A74_01215"/>
<gene>
    <name evidence="3" type="ORF">A3A74_01215</name>
</gene>
<sequence>MRILIVTATYSPSINGVALTLELQKKELEKRGHQITVLAPKHPNQTEEAGIIRIPSLPNPLTPDYPIILPIPTIHNLKILAKKYDIVYFHHPLYIGDLALNLAKYFNCPAVFFYHSRYEKTAQFYIPKLLKFLLLPLLIKGSVRILANKSSHLIVETPSIKKLLERQKIKTEITVIRSAGRSMLFNTKTKSELRKKYGLRKNDLIILCVARLSKEKNLTSLLRIFSQLKSNITVTLVLTGDGPEKKNLKKLAQNLKIYDQCRFLGSVENELLPEIYSLADIFAYPCKMDTQAIVILEAMSAGLPIIAFNSPGPKDFINNNQNGYLVNSNNGFSNKLNLLIENENLCLKLGHEALSNSKKYSLRDSIDSLERLFKEVISSYNIKD</sequence>
<proteinExistence type="predicted"/>